<evidence type="ECO:0000259" key="8">
    <source>
        <dbReference type="Pfam" id="PF01490"/>
    </source>
</evidence>
<feature type="transmembrane region" description="Helical" evidence="7">
    <location>
        <begin position="226"/>
        <end position="244"/>
    </location>
</feature>
<dbReference type="GO" id="GO:0015179">
    <property type="term" value="F:L-amino acid transmembrane transporter activity"/>
    <property type="evidence" value="ECO:0007669"/>
    <property type="project" value="TreeGrafter"/>
</dbReference>
<feature type="compositionally biased region" description="Basic and acidic residues" evidence="6">
    <location>
        <begin position="100"/>
        <end position="109"/>
    </location>
</feature>
<dbReference type="InterPro" id="IPR013057">
    <property type="entry name" value="AA_transpt_TM"/>
</dbReference>
<proteinExistence type="inferred from homology"/>
<accession>A0A0A1TFX9</accession>
<comment type="subcellular location">
    <subcellularLocation>
        <location evidence="1">Membrane</location>
        <topology evidence="1">Multi-pass membrane protein</topology>
    </subcellularLocation>
</comment>
<feature type="region of interest" description="Disordered" evidence="6">
    <location>
        <begin position="1"/>
        <end position="34"/>
    </location>
</feature>
<dbReference type="GO" id="GO:0016020">
    <property type="term" value="C:membrane"/>
    <property type="evidence" value="ECO:0007669"/>
    <property type="project" value="UniProtKB-SubCell"/>
</dbReference>
<evidence type="ECO:0000313" key="10">
    <source>
        <dbReference type="Proteomes" id="UP000039046"/>
    </source>
</evidence>
<evidence type="ECO:0000256" key="4">
    <source>
        <dbReference type="ARBA" id="ARBA00022989"/>
    </source>
</evidence>
<feature type="transmembrane region" description="Helical" evidence="7">
    <location>
        <begin position="470"/>
        <end position="490"/>
    </location>
</feature>
<feature type="transmembrane region" description="Helical" evidence="7">
    <location>
        <begin position="496"/>
        <end position="522"/>
    </location>
</feature>
<feature type="domain" description="Amino acid transporter transmembrane" evidence="8">
    <location>
        <begin position="144"/>
        <end position="516"/>
    </location>
</feature>
<dbReference type="PANTHER" id="PTHR22950">
    <property type="entry name" value="AMINO ACID TRANSPORTER"/>
    <property type="match status" value="1"/>
</dbReference>
<dbReference type="PANTHER" id="PTHR22950:SF461">
    <property type="entry name" value="AMINO ACID TRANSPORTER TRANSMEMBRANE DOMAIN-CONTAINING PROTEIN"/>
    <property type="match status" value="1"/>
</dbReference>
<feature type="transmembrane region" description="Helical" evidence="7">
    <location>
        <begin position="428"/>
        <end position="450"/>
    </location>
</feature>
<feature type="transmembrane region" description="Helical" evidence="7">
    <location>
        <begin position="557"/>
        <end position="574"/>
    </location>
</feature>
<name>A0A0A1TFX9_9HYPO</name>
<feature type="transmembrane region" description="Helical" evidence="7">
    <location>
        <begin position="580"/>
        <end position="602"/>
    </location>
</feature>
<keyword evidence="5 7" id="KW-0472">Membrane</keyword>
<evidence type="ECO:0000313" key="9">
    <source>
        <dbReference type="EMBL" id="CEJ93659.1"/>
    </source>
</evidence>
<feature type="transmembrane region" description="Helical" evidence="7">
    <location>
        <begin position="177"/>
        <end position="195"/>
    </location>
</feature>
<feature type="transmembrane region" description="Helical" evidence="7">
    <location>
        <begin position="250"/>
        <end position="274"/>
    </location>
</feature>
<feature type="transmembrane region" description="Helical" evidence="7">
    <location>
        <begin position="150"/>
        <end position="171"/>
    </location>
</feature>
<dbReference type="EMBL" id="CDHN01000005">
    <property type="protein sequence ID" value="CEJ93659.1"/>
    <property type="molecule type" value="Genomic_DNA"/>
</dbReference>
<feature type="transmembrane region" description="Helical" evidence="7">
    <location>
        <begin position="382"/>
        <end position="402"/>
    </location>
</feature>
<evidence type="ECO:0000256" key="5">
    <source>
        <dbReference type="ARBA" id="ARBA00023136"/>
    </source>
</evidence>
<protein>
    <recommendedName>
        <fullName evidence="8">Amino acid transporter transmembrane domain-containing protein</fullName>
    </recommendedName>
</protein>
<dbReference type="Proteomes" id="UP000039046">
    <property type="component" value="Unassembled WGS sequence"/>
</dbReference>
<feature type="transmembrane region" description="Helical" evidence="7">
    <location>
        <begin position="346"/>
        <end position="370"/>
    </location>
</feature>
<evidence type="ECO:0000256" key="1">
    <source>
        <dbReference type="ARBA" id="ARBA00004141"/>
    </source>
</evidence>
<feature type="transmembrane region" description="Helical" evidence="7">
    <location>
        <begin position="286"/>
        <end position="306"/>
    </location>
</feature>
<dbReference type="Pfam" id="PF01490">
    <property type="entry name" value="Aa_trans"/>
    <property type="match status" value="1"/>
</dbReference>
<dbReference type="AlphaFoldDB" id="A0A0A1TFX9"/>
<dbReference type="OrthoDB" id="40134at2759"/>
<sequence length="610" mass="67556">MTKEQNTGDAVIEPCPPTYQAATGDGQASYEDSKPVPAPLRGYGIEYRVDPTVSFAEFTYWAKVEREEEAEAERLFLERRGPMTPKKMIMSRFSKGVHHENKKMDEKDGNPTTGVVAPADNGITRDSSSDLTEEWKVASRAMRTAGWSSIFFLITTDILGWSGCPFVFASVGYGTGVALYVIFGLAATLSGYMLYKMFVTLDSSRYPILSYGDLFFRVFGPKTRHFINVTQSLQQFCTVMVLILSKGRVISLLAGPKLCFIICMLIIMLVGVVFGSIRSLQRLGWICNLSVWFNVASFISIMVAAAKYEPYYGPVIQSTILPKTIMPIRTFVGLVPDEYQQQAHGFAGIFNGVDSMVYAYSGAILFVSFMSEMRHPMDFWKGMLLAQAFICAIYVIFGAFVYSNFGQYSGSAIYQVINPAGLRTFNNVLNLLTGIIASVLYFHVGMKTVYIEVFQEVFKFPPIASKRGRWMWYALGPIYWAIAFMLAAAVPNLNGIVNLVGGLFGVNFSYSLPAMCFLGWLIHTNSTLPGEGYSPETGEVIQHDSGIKRWTRGFVKCWYVSVPCLIYALAALATSGMGSWAAIEGLISVFGPGGTVATYYGCQSPVWKKE</sequence>
<dbReference type="HOGENOM" id="CLU_016053_1_0_1"/>
<keyword evidence="3 7" id="KW-0812">Transmembrane</keyword>
<evidence type="ECO:0000256" key="7">
    <source>
        <dbReference type="SAM" id="Phobius"/>
    </source>
</evidence>
<reference evidence="9 10" key="1">
    <citation type="journal article" date="2015" name="Genome Announc.">
        <title>Draft Genome Sequence and Gene Annotation of the Entomopathogenic Fungus Verticillium hemipterigenum.</title>
        <authorList>
            <person name="Horn F."/>
            <person name="Habel A."/>
            <person name="Scharf D.H."/>
            <person name="Dworschak J."/>
            <person name="Brakhage A.A."/>
            <person name="Guthke R."/>
            <person name="Hertweck C."/>
            <person name="Linde J."/>
        </authorList>
    </citation>
    <scope>NUCLEOTIDE SEQUENCE [LARGE SCALE GENOMIC DNA]</scope>
</reference>
<comment type="similarity">
    <text evidence="2">Belongs to the amino acid/polyamine transporter 2 family.</text>
</comment>
<gene>
    <name evidence="9" type="ORF">VHEMI09235</name>
</gene>
<dbReference type="STRING" id="1531966.A0A0A1TFX9"/>
<feature type="region of interest" description="Disordered" evidence="6">
    <location>
        <begin position="100"/>
        <end position="127"/>
    </location>
</feature>
<keyword evidence="10" id="KW-1185">Reference proteome</keyword>
<evidence type="ECO:0000256" key="2">
    <source>
        <dbReference type="ARBA" id="ARBA00008066"/>
    </source>
</evidence>
<organism evidence="9 10">
    <name type="scientific">[Torrubiella] hemipterigena</name>
    <dbReference type="NCBI Taxonomy" id="1531966"/>
    <lineage>
        <taxon>Eukaryota</taxon>
        <taxon>Fungi</taxon>
        <taxon>Dikarya</taxon>
        <taxon>Ascomycota</taxon>
        <taxon>Pezizomycotina</taxon>
        <taxon>Sordariomycetes</taxon>
        <taxon>Hypocreomycetidae</taxon>
        <taxon>Hypocreales</taxon>
        <taxon>Clavicipitaceae</taxon>
        <taxon>Clavicipitaceae incertae sedis</taxon>
        <taxon>'Torrubiella' clade</taxon>
    </lineage>
</organism>
<evidence type="ECO:0000256" key="6">
    <source>
        <dbReference type="SAM" id="MobiDB-lite"/>
    </source>
</evidence>
<evidence type="ECO:0000256" key="3">
    <source>
        <dbReference type="ARBA" id="ARBA00022692"/>
    </source>
</evidence>
<keyword evidence="4 7" id="KW-1133">Transmembrane helix</keyword>